<feature type="region of interest" description="Disordered" evidence="1">
    <location>
        <begin position="214"/>
        <end position="300"/>
    </location>
</feature>
<dbReference type="Proteomes" id="UP000215289">
    <property type="component" value="Unassembled WGS sequence"/>
</dbReference>
<comment type="caution">
    <text evidence="4">The sequence shown here is derived from an EMBL/GenBank/DDBJ whole genome shotgun (WGS) entry which is preliminary data.</text>
</comment>
<dbReference type="EMBL" id="NIDN02000182">
    <property type="protein sequence ID" value="RLL94837.1"/>
    <property type="molecule type" value="Genomic_DNA"/>
</dbReference>
<accession>A0A421CYA0</accession>
<dbReference type="SUPFAM" id="SSF63491">
    <property type="entry name" value="BAG domain"/>
    <property type="match status" value="1"/>
</dbReference>
<evidence type="ECO:0000259" key="3">
    <source>
        <dbReference type="PROSITE" id="PS51035"/>
    </source>
</evidence>
<feature type="compositionally biased region" description="Low complexity" evidence="1">
    <location>
        <begin position="288"/>
        <end position="300"/>
    </location>
</feature>
<evidence type="ECO:0000259" key="2">
    <source>
        <dbReference type="PROSITE" id="PS50053"/>
    </source>
</evidence>
<feature type="compositionally biased region" description="Low complexity" evidence="1">
    <location>
        <begin position="268"/>
        <end position="280"/>
    </location>
</feature>
<dbReference type="GO" id="GO:0000398">
    <property type="term" value="P:mRNA splicing, via spliceosome"/>
    <property type="evidence" value="ECO:0007669"/>
    <property type="project" value="InterPro"/>
</dbReference>
<feature type="compositionally biased region" description="Basic and acidic residues" evidence="1">
    <location>
        <begin position="228"/>
        <end position="240"/>
    </location>
</feature>
<organism evidence="4 5">
    <name type="scientific">Aspergillus turcosus</name>
    <dbReference type="NCBI Taxonomy" id="1245748"/>
    <lineage>
        <taxon>Eukaryota</taxon>
        <taxon>Fungi</taxon>
        <taxon>Dikarya</taxon>
        <taxon>Ascomycota</taxon>
        <taxon>Pezizomycotina</taxon>
        <taxon>Eurotiomycetes</taxon>
        <taxon>Eurotiomycetidae</taxon>
        <taxon>Eurotiales</taxon>
        <taxon>Aspergillaceae</taxon>
        <taxon>Aspergillus</taxon>
        <taxon>Aspergillus subgen. Fumigati</taxon>
    </lineage>
</organism>
<dbReference type="GO" id="GO:0051087">
    <property type="term" value="F:protein-folding chaperone binding"/>
    <property type="evidence" value="ECO:0007669"/>
    <property type="project" value="InterPro"/>
</dbReference>
<dbReference type="PROSITE" id="PS51035">
    <property type="entry name" value="BAG"/>
    <property type="match status" value="1"/>
</dbReference>
<dbReference type="PANTHER" id="PTHR14942">
    <property type="entry name" value="U11/U12 SMALL NUCLEAR RIBONUCLEOPROTEIN 25 KDA PROTEIN"/>
    <property type="match status" value="1"/>
</dbReference>
<feature type="domain" description="Ubiquitin-like" evidence="2">
    <location>
        <begin position="160"/>
        <end position="216"/>
    </location>
</feature>
<evidence type="ECO:0008006" key="6">
    <source>
        <dbReference type="Google" id="ProtNLM"/>
    </source>
</evidence>
<dbReference type="InterPro" id="IPR003103">
    <property type="entry name" value="BAG_domain"/>
</dbReference>
<evidence type="ECO:0000256" key="1">
    <source>
        <dbReference type="SAM" id="MobiDB-lite"/>
    </source>
</evidence>
<dbReference type="PROSITE" id="PS50053">
    <property type="entry name" value="UBIQUITIN_2"/>
    <property type="match status" value="1"/>
</dbReference>
<dbReference type="AlphaFoldDB" id="A0A421CYA0"/>
<dbReference type="InterPro" id="IPR029071">
    <property type="entry name" value="Ubiquitin-like_domsf"/>
</dbReference>
<dbReference type="GO" id="GO:0005681">
    <property type="term" value="C:spliceosomal complex"/>
    <property type="evidence" value="ECO:0007669"/>
    <property type="project" value="TreeGrafter"/>
</dbReference>
<dbReference type="SUPFAM" id="SSF54236">
    <property type="entry name" value="Ubiquitin-like"/>
    <property type="match status" value="1"/>
</dbReference>
<reference evidence="4 5" key="1">
    <citation type="submission" date="2018-08" db="EMBL/GenBank/DDBJ databases">
        <title>Draft genome sequences of two Aspergillus turcosus clinical strains isolated from bronchoalveolar lavage fluid: one azole-susceptible and the other azole-resistant.</title>
        <authorList>
            <person name="Parent-Michaud M."/>
            <person name="Dufresne P.J."/>
            <person name="Fournier E."/>
            <person name="Martineau C."/>
            <person name="Moreira S."/>
            <person name="Perkins V."/>
            <person name="De Repentigny L."/>
            <person name="Dufresne S.F."/>
        </authorList>
    </citation>
    <scope>NUCLEOTIDE SEQUENCE [LARGE SCALE GENOMIC DNA]</scope>
    <source>
        <strain evidence="4">HMR AF 1038</strain>
    </source>
</reference>
<evidence type="ECO:0000313" key="5">
    <source>
        <dbReference type="Proteomes" id="UP000215289"/>
    </source>
</evidence>
<proteinExistence type="predicted"/>
<evidence type="ECO:0000313" key="4">
    <source>
        <dbReference type="EMBL" id="RLL94837.1"/>
    </source>
</evidence>
<dbReference type="Gene3D" id="3.10.20.90">
    <property type="entry name" value="Phosphatidylinositol 3-kinase Catalytic Subunit, Chain A, domain 1"/>
    <property type="match status" value="1"/>
</dbReference>
<dbReference type="Gene3D" id="1.20.58.120">
    <property type="entry name" value="BAG domain"/>
    <property type="match status" value="1"/>
</dbReference>
<protein>
    <recommendedName>
        <fullName evidence="6">BAG domain-containing protein</fullName>
    </recommendedName>
</protein>
<name>A0A421CYA0_9EURO</name>
<dbReference type="STRING" id="1245748.A0A421CYA0"/>
<dbReference type="InterPro" id="IPR036533">
    <property type="entry name" value="BAG_dom_sf"/>
</dbReference>
<dbReference type="SMART" id="SM00264">
    <property type="entry name" value="BAG"/>
    <property type="match status" value="1"/>
</dbReference>
<keyword evidence="5" id="KW-1185">Reference proteome</keyword>
<dbReference type="InterPro" id="IPR000626">
    <property type="entry name" value="Ubiquitin-like_dom"/>
</dbReference>
<dbReference type="InterPro" id="IPR039690">
    <property type="entry name" value="SNRNP25"/>
</dbReference>
<feature type="domain" description="BAG" evidence="3">
    <location>
        <begin position="329"/>
        <end position="394"/>
    </location>
</feature>
<dbReference type="Pfam" id="PF02179">
    <property type="entry name" value="BAG"/>
    <property type="match status" value="1"/>
</dbReference>
<sequence>MNLHPSHIAQSSVGERCASYITAISDTLTQRLVSPLLSAKASSSLRTLTLPPDWTLDPAAPHTAALTVLACAIALVAMSWRFSDLWRRSPYPAAKATPPHISDSDYTYLTPEDIADRPAGYAGAGAGAEEDEPDTLLLKHRKNTYALHFPAYAINDGALSVGELRRRAAEVTRTPNPARIKLLYKGKLLDDDSMPCRTEGLKQQSEVLCVVSEVQPGESTPSEGSEAEAEKADETPRPDEVQSGGEKRKRNRNRNKKKNKGKGRNKTADAAAGDADGLAPPAEPPRPSSAGESSSLPAQSPNLKVLRTPLEQANALITYLRTELLPLCEAYVANPPTDAKARDFEHKKLSETILAQVILKADGIEPDGDEAARNARKALVKEAQAALHSLDQAAKE</sequence>
<feature type="compositionally biased region" description="Basic residues" evidence="1">
    <location>
        <begin position="247"/>
        <end position="265"/>
    </location>
</feature>
<dbReference type="PANTHER" id="PTHR14942:SF0">
    <property type="entry name" value="U11_U12 SMALL NUCLEAR RIBONUCLEOPROTEIN 25 KDA PROTEIN"/>
    <property type="match status" value="1"/>
</dbReference>
<dbReference type="OrthoDB" id="417450at2759"/>
<gene>
    <name evidence="4" type="ORF">CFD26_104995</name>
</gene>